<dbReference type="EMBL" id="LS974619">
    <property type="protein sequence ID" value="CAG7884314.1"/>
    <property type="molecule type" value="Genomic_DNA"/>
</dbReference>
<dbReference type="InterPro" id="IPR004367">
    <property type="entry name" value="Cyclin_C-dom"/>
</dbReference>
<reference evidence="5" key="1">
    <citation type="submission" date="2018-11" db="EMBL/GenBank/DDBJ databases">
        <authorList>
            <consortium name="Genoscope - CEA"/>
            <person name="William W."/>
        </authorList>
    </citation>
    <scope>NUCLEOTIDE SEQUENCE</scope>
</reference>
<dbReference type="AlphaFoldDB" id="A0A3P6A7Z7"/>
<dbReference type="EMBL" id="LS974619">
    <property type="protein sequence ID" value="CAG7884309.1"/>
    <property type="molecule type" value="Genomic_DNA"/>
</dbReference>
<proteinExistence type="predicted"/>
<evidence type="ECO:0000313" key="3">
    <source>
        <dbReference type="EMBL" id="CAG7884309.1"/>
    </source>
</evidence>
<dbReference type="Proteomes" id="UP000694005">
    <property type="component" value="Chromosome A03"/>
</dbReference>
<feature type="domain" description="Cyclin C-terminal" evidence="1">
    <location>
        <begin position="167"/>
        <end position="234"/>
    </location>
</feature>
<accession>A0A3P6A7Z7</accession>
<dbReference type="Pfam" id="PF02984">
    <property type="entry name" value="Cyclin_C"/>
    <property type="match status" value="1"/>
</dbReference>
<dbReference type="CDD" id="cd20544">
    <property type="entry name" value="CYCLIN_AtCycD-like_rpt2"/>
    <property type="match status" value="1"/>
</dbReference>
<evidence type="ECO:0000259" key="1">
    <source>
        <dbReference type="Pfam" id="PF02984"/>
    </source>
</evidence>
<dbReference type="Gene3D" id="1.10.472.10">
    <property type="entry name" value="Cyclin-like"/>
    <property type="match status" value="2"/>
</dbReference>
<dbReference type="Gramene" id="A03p56570.2_BraZ1">
    <property type="protein sequence ID" value="A03p56570.2_BraZ1.CDS"/>
    <property type="gene ID" value="A03g56570.2_BraZ1"/>
</dbReference>
<dbReference type="Gramene" id="A03p56520.2_BraZ1">
    <property type="protein sequence ID" value="A03p56520.2_BraZ1.CDS"/>
    <property type="gene ID" value="A03g56520.2_BraZ1"/>
</dbReference>
<gene>
    <name evidence="5" type="ORF">BRAA03T14611Z</name>
    <name evidence="2" type="ORF">BRAPAZ1V2_A03P56470.2</name>
    <name evidence="3" type="ORF">BRAPAZ1V2_A03P56520.2</name>
    <name evidence="4" type="ORF">BRAPAZ1V2_A03P56570.2</name>
</gene>
<evidence type="ECO:0000313" key="5">
    <source>
        <dbReference type="EMBL" id="VDC83393.1"/>
    </source>
</evidence>
<organism evidence="5">
    <name type="scientific">Brassica campestris</name>
    <name type="common">Field mustard</name>
    <dbReference type="NCBI Taxonomy" id="3711"/>
    <lineage>
        <taxon>Eukaryota</taxon>
        <taxon>Viridiplantae</taxon>
        <taxon>Streptophyta</taxon>
        <taxon>Embryophyta</taxon>
        <taxon>Tracheophyta</taxon>
        <taxon>Spermatophyta</taxon>
        <taxon>Magnoliopsida</taxon>
        <taxon>eudicotyledons</taxon>
        <taxon>Gunneridae</taxon>
        <taxon>Pentapetalae</taxon>
        <taxon>rosids</taxon>
        <taxon>malvids</taxon>
        <taxon>Brassicales</taxon>
        <taxon>Brassicaceae</taxon>
        <taxon>Brassiceae</taxon>
        <taxon>Brassica</taxon>
    </lineage>
</organism>
<name>A0A3P6A7Z7_BRACM</name>
<sequence>MRRFDPYRPIIGDPAVFLKNESAFMPPQNFYRIEDNFLKRQAAIHRLVENKKTTSDVFVPYLAMCYFDLCLPHHGSLLMRDNMSDEIEFLAKTCLSLAQTVRKSGVEKLKTPLVRKTLSVGERLVVDILAEKLAVVSPLAFAQYHSLCFHEDLPLAATVIIVETQDDARFSFFRPSVVSAAAVLVTMFDMNKANMARLGTLLNSFGGIDRDHLRECFILVAQMCKRKNLRPHAKVAHFREKGLWMVEPFRGGKRRFHLDWSISLPISRILRELERVTRLSVRLDNLLQKMDEIIEGIPEDRENMYLRVWERFNWSVSDLVIRLITYRDYFDIGFDAA</sequence>
<dbReference type="EMBL" id="LR031572">
    <property type="protein sequence ID" value="VDC83393.1"/>
    <property type="molecule type" value="Genomic_DNA"/>
</dbReference>
<protein>
    <recommendedName>
        <fullName evidence="1">Cyclin C-terminal domain-containing protein</fullName>
    </recommendedName>
</protein>
<evidence type="ECO:0000313" key="4">
    <source>
        <dbReference type="EMBL" id="CAG7884314.1"/>
    </source>
</evidence>
<evidence type="ECO:0000313" key="2">
    <source>
        <dbReference type="EMBL" id="CAG7884304.1"/>
    </source>
</evidence>
<dbReference type="EMBL" id="LS974619">
    <property type="protein sequence ID" value="CAG7884304.1"/>
    <property type="molecule type" value="Genomic_DNA"/>
</dbReference>
<dbReference type="Gramene" id="A03p56470.2_BraZ1">
    <property type="protein sequence ID" value="A03p56470.2_BraZ1.CDS"/>
    <property type="gene ID" value="A03g56470.2_BraZ1"/>
</dbReference>